<gene>
    <name evidence="3" type="ORF">AUR64_19500</name>
</gene>
<dbReference type="Proteomes" id="UP000054387">
    <property type="component" value="Unassembled WGS sequence"/>
</dbReference>
<name>A0A0W1R6A4_9EURY</name>
<evidence type="ECO:0000256" key="1">
    <source>
        <dbReference type="SAM" id="MobiDB-lite"/>
    </source>
</evidence>
<protein>
    <submittedName>
        <fullName evidence="3">Chromosome partitioning protein</fullName>
    </submittedName>
</protein>
<accession>A0A0W1R6A4</accession>
<evidence type="ECO:0000259" key="2">
    <source>
        <dbReference type="Pfam" id="PF13614"/>
    </source>
</evidence>
<evidence type="ECO:0000313" key="4">
    <source>
        <dbReference type="Proteomes" id="UP000054387"/>
    </source>
</evidence>
<dbReference type="RefSeq" id="WP_058583136.1">
    <property type="nucleotide sequence ID" value="NZ_LOPU01000031.1"/>
</dbReference>
<feature type="region of interest" description="Disordered" evidence="1">
    <location>
        <begin position="270"/>
        <end position="293"/>
    </location>
</feature>
<dbReference type="STRING" id="1514971.AUR64_19500"/>
<dbReference type="CDD" id="cd02042">
    <property type="entry name" value="ParAB_family"/>
    <property type="match status" value="1"/>
</dbReference>
<sequence>MSRAVSVSLQKGGVGKTTVAINLADALADRDNDVLLVDLDQQGNATEGVGLKQEYEADGPHIGHVLTEDDPVDVGAVIHERDGFDVVPAHVDLDGAEDRIRNSTFGVLWVRRRIVEPLLDERYDYVVIDSPPSLGPLSDAALIGSGNVIVPLLMSEPSVSGFERMWEQQILPIRQEVDLDLLAIVPNDLSGNNEEKRIIRDLESSPFAEYLPGFARSEEFETEDSPGPGLRRRIAFRRSWRDGKTLREYEPENDMVDRLDELARVVEAGTVDVDGDDADGDHADDADEVVANA</sequence>
<dbReference type="Pfam" id="PF13614">
    <property type="entry name" value="AAA_31"/>
    <property type="match status" value="1"/>
</dbReference>
<proteinExistence type="predicted"/>
<reference evidence="3 4" key="1">
    <citation type="submission" date="2015-12" db="EMBL/GenBank/DDBJ databases">
        <title>Haloprofundus marisrubri gen. nov., sp. nov., an extremely halophilic archaeon isolated from the Discovery deep brine-seawater interface in the Red Sea.</title>
        <authorList>
            <person name="Zhang G."/>
            <person name="Stingl U."/>
            <person name="Rashid M."/>
        </authorList>
    </citation>
    <scope>NUCLEOTIDE SEQUENCE [LARGE SCALE GENOMIC DNA]</scope>
    <source>
        <strain evidence="3 4">SB9</strain>
    </source>
</reference>
<dbReference type="InterPro" id="IPR050678">
    <property type="entry name" value="DNA_Partitioning_ATPase"/>
</dbReference>
<dbReference type="PANTHER" id="PTHR13696:SF99">
    <property type="entry name" value="COBYRINIC ACID AC-DIAMIDE SYNTHASE"/>
    <property type="match status" value="1"/>
</dbReference>
<feature type="domain" description="AAA" evidence="2">
    <location>
        <begin position="3"/>
        <end position="168"/>
    </location>
</feature>
<dbReference type="Gene3D" id="3.40.50.300">
    <property type="entry name" value="P-loop containing nucleotide triphosphate hydrolases"/>
    <property type="match status" value="1"/>
</dbReference>
<dbReference type="InterPro" id="IPR025669">
    <property type="entry name" value="AAA_dom"/>
</dbReference>
<comment type="caution">
    <text evidence="3">The sequence shown here is derived from an EMBL/GenBank/DDBJ whole genome shotgun (WGS) entry which is preliminary data.</text>
</comment>
<dbReference type="PANTHER" id="PTHR13696">
    <property type="entry name" value="P-LOOP CONTAINING NUCLEOSIDE TRIPHOSPHATE HYDROLASE"/>
    <property type="match status" value="1"/>
</dbReference>
<dbReference type="EMBL" id="LOPU01000031">
    <property type="protein sequence ID" value="KTG08416.1"/>
    <property type="molecule type" value="Genomic_DNA"/>
</dbReference>
<keyword evidence="4" id="KW-1185">Reference proteome</keyword>
<dbReference type="AlphaFoldDB" id="A0A0W1R6A4"/>
<dbReference type="OrthoDB" id="36110at2157"/>
<feature type="compositionally biased region" description="Acidic residues" evidence="1">
    <location>
        <begin position="273"/>
        <end position="293"/>
    </location>
</feature>
<evidence type="ECO:0000313" key="3">
    <source>
        <dbReference type="EMBL" id="KTG08416.1"/>
    </source>
</evidence>
<organism evidence="3 4">
    <name type="scientific">Haloprofundus marisrubri</name>
    <dbReference type="NCBI Taxonomy" id="1514971"/>
    <lineage>
        <taxon>Archaea</taxon>
        <taxon>Methanobacteriati</taxon>
        <taxon>Methanobacteriota</taxon>
        <taxon>Stenosarchaea group</taxon>
        <taxon>Halobacteria</taxon>
        <taxon>Halobacteriales</taxon>
        <taxon>Haloferacaceae</taxon>
        <taxon>Haloprofundus</taxon>
    </lineage>
</organism>
<dbReference type="SUPFAM" id="SSF52540">
    <property type="entry name" value="P-loop containing nucleoside triphosphate hydrolases"/>
    <property type="match status" value="1"/>
</dbReference>
<dbReference type="InterPro" id="IPR027417">
    <property type="entry name" value="P-loop_NTPase"/>
</dbReference>